<feature type="domain" description="Putative Flp pilus-assembly TadG-like N-terminal" evidence="2">
    <location>
        <begin position="21"/>
        <end position="63"/>
    </location>
</feature>
<dbReference type="InterPro" id="IPR028087">
    <property type="entry name" value="Tad_N"/>
</dbReference>
<sequence length="405" mass="43811">MHVNFRVRRPATRRKKREKGATIVLVTILMVALLGMAAISVDFAIASADKSQAQNAADAAALSIARECAMKTTNCTPSGATGEIAWSLSQNAPGKTGTAAPSVAYSNKQVTVTVQGARPATFARVLGDNSLDVAARGTASWGHVAVEGEVDLPVAIGYCDWKDANPGGNPDGVVREYVFGDVSNFLGILNPGCDVLGTTIPAAAGRRAYNASSTSIDFHNYDQLGWINSNILGISTNCEARIRSWGWFAIMNFNLFTSQNVCDSKGQAIAAKLQAAKAAGKPGVVILVPVFGIQNWYLDVFGLFTLTGSQRMAFHGFAPFELQGFMNRKAGWLAGLEVGGVWRSDNCRLTQHGSYDFWDPYWHKCRGYYGKWIRTTRPIEGWEYENLYNNNAAPDFGATKVTLTN</sequence>
<name>L7VRI9_9BACT</name>
<keyword evidence="1" id="KW-0472">Membrane</keyword>
<keyword evidence="1" id="KW-1133">Transmembrane helix</keyword>
<evidence type="ECO:0000256" key="1">
    <source>
        <dbReference type="SAM" id="Phobius"/>
    </source>
</evidence>
<keyword evidence="1" id="KW-0812">Transmembrane</keyword>
<protein>
    <recommendedName>
        <fullName evidence="2">Putative Flp pilus-assembly TadG-like N-terminal domain-containing protein</fullName>
    </recommendedName>
</protein>
<dbReference type="EMBL" id="JX649877">
    <property type="protein sequence ID" value="AGC71612.1"/>
    <property type="molecule type" value="Genomic_DNA"/>
</dbReference>
<accession>L7VRI9</accession>
<dbReference type="Pfam" id="PF13400">
    <property type="entry name" value="Tad"/>
    <property type="match status" value="1"/>
</dbReference>
<dbReference type="AlphaFoldDB" id="L7VRI9"/>
<reference evidence="3" key="1">
    <citation type="submission" date="2012-09" db="EMBL/GenBank/DDBJ databases">
        <title>Metagenomic Characterization of a Microbial Community in Wastewater Detects High Levels of Antibiotic Resistance.</title>
        <authorList>
            <person name="Abrams M."/>
            <person name="Caldwell A."/>
            <person name="Vandaei E."/>
            <person name="Lee W."/>
            <person name="Perrott J."/>
            <person name="Khan S.Y."/>
            <person name="Ta J."/>
            <person name="Romero D."/>
            <person name="Nguyen V."/>
            <person name="Pourmand N."/>
            <person name="Ouverney C.C."/>
        </authorList>
    </citation>
    <scope>NUCLEOTIDE SEQUENCE</scope>
</reference>
<evidence type="ECO:0000259" key="2">
    <source>
        <dbReference type="Pfam" id="PF13400"/>
    </source>
</evidence>
<organism evidence="3">
    <name type="scientific">uncultured bacterium A1Q1_fos_1053</name>
    <dbReference type="NCBI Taxonomy" id="1256539"/>
    <lineage>
        <taxon>Bacteria</taxon>
        <taxon>environmental samples</taxon>
    </lineage>
</organism>
<proteinExistence type="predicted"/>
<evidence type="ECO:0000313" key="3">
    <source>
        <dbReference type="EMBL" id="AGC71612.1"/>
    </source>
</evidence>
<feature type="transmembrane region" description="Helical" evidence="1">
    <location>
        <begin position="21"/>
        <end position="45"/>
    </location>
</feature>